<dbReference type="RefSeq" id="WP_092984052.1">
    <property type="nucleotide sequence ID" value="NZ_FNFY01000002.1"/>
</dbReference>
<protein>
    <submittedName>
        <fullName evidence="2">Transposase</fullName>
    </submittedName>
</protein>
<dbReference type="OrthoDB" id="4379323at2"/>
<keyword evidence="1" id="KW-0175">Coiled coil</keyword>
<name>A0A1G9AYW1_9BACL</name>
<keyword evidence="3" id="KW-1185">Reference proteome</keyword>
<dbReference type="Gene3D" id="1.10.10.60">
    <property type="entry name" value="Homeodomain-like"/>
    <property type="match status" value="1"/>
</dbReference>
<dbReference type="AlphaFoldDB" id="A0A1G9AYW1"/>
<dbReference type="InterPro" id="IPR009057">
    <property type="entry name" value="Homeodomain-like_sf"/>
</dbReference>
<accession>A0A1G9AYW1</accession>
<dbReference type="InterPro" id="IPR002514">
    <property type="entry name" value="Transposase_8"/>
</dbReference>
<feature type="coiled-coil region" evidence="1">
    <location>
        <begin position="61"/>
        <end position="95"/>
    </location>
</feature>
<sequence>MSRGNNYDKHVKEEAVSLVIDSGKSIAAVSRELDIAKSTVGNWVRDYKDNGTESFVGSGNLSQEKQADKDLQKRLRDLEEENKILKKAMRIFTNDQK</sequence>
<gene>
    <name evidence="2" type="ORF">SAMN05216216_10245</name>
</gene>
<evidence type="ECO:0000313" key="3">
    <source>
        <dbReference type="Proteomes" id="UP000199008"/>
    </source>
</evidence>
<dbReference type="Pfam" id="PF01527">
    <property type="entry name" value="HTH_Tnp_1"/>
    <property type="match status" value="1"/>
</dbReference>
<dbReference type="GO" id="GO:0004803">
    <property type="term" value="F:transposase activity"/>
    <property type="evidence" value="ECO:0007669"/>
    <property type="project" value="InterPro"/>
</dbReference>
<reference evidence="3" key="1">
    <citation type="submission" date="2016-10" db="EMBL/GenBank/DDBJ databases">
        <authorList>
            <person name="Varghese N."/>
            <person name="Submissions S."/>
        </authorList>
    </citation>
    <scope>NUCLEOTIDE SEQUENCE [LARGE SCALE GENOMIC DNA]</scope>
    <source>
        <strain evidence="3">CGMCC 1.8895</strain>
    </source>
</reference>
<evidence type="ECO:0000313" key="2">
    <source>
        <dbReference type="EMBL" id="SDK32398.1"/>
    </source>
</evidence>
<evidence type="ECO:0000256" key="1">
    <source>
        <dbReference type="SAM" id="Coils"/>
    </source>
</evidence>
<dbReference type="SUPFAM" id="SSF46689">
    <property type="entry name" value="Homeodomain-like"/>
    <property type="match status" value="1"/>
</dbReference>
<dbReference type="EMBL" id="FNFY01000002">
    <property type="protein sequence ID" value="SDK32398.1"/>
    <property type="molecule type" value="Genomic_DNA"/>
</dbReference>
<dbReference type="STRING" id="576118.SAMN05216216_10245"/>
<proteinExistence type="predicted"/>
<dbReference type="GO" id="GO:0006313">
    <property type="term" value="P:DNA transposition"/>
    <property type="evidence" value="ECO:0007669"/>
    <property type="project" value="InterPro"/>
</dbReference>
<dbReference type="GO" id="GO:0003677">
    <property type="term" value="F:DNA binding"/>
    <property type="evidence" value="ECO:0007669"/>
    <property type="project" value="InterPro"/>
</dbReference>
<organism evidence="2 3">
    <name type="scientific">Lacicoccus qingdaonensis</name>
    <dbReference type="NCBI Taxonomy" id="576118"/>
    <lineage>
        <taxon>Bacteria</taxon>
        <taxon>Bacillati</taxon>
        <taxon>Bacillota</taxon>
        <taxon>Bacilli</taxon>
        <taxon>Bacillales</taxon>
        <taxon>Salinicoccaceae</taxon>
        <taxon>Lacicoccus</taxon>
    </lineage>
</organism>
<dbReference type="Proteomes" id="UP000199008">
    <property type="component" value="Unassembled WGS sequence"/>
</dbReference>